<keyword evidence="1" id="KW-0436">Ligase</keyword>
<keyword evidence="2" id="KW-1185">Reference proteome</keyword>
<evidence type="ECO:0000313" key="1">
    <source>
        <dbReference type="EMBL" id="MCT2582561.1"/>
    </source>
</evidence>
<dbReference type="InterPro" id="IPR009097">
    <property type="entry name" value="Cyclic_Pdiesterase"/>
</dbReference>
<name>A0ABT2J3X7_9PSEU</name>
<dbReference type="Proteomes" id="UP001156441">
    <property type="component" value="Unassembled WGS sequence"/>
</dbReference>
<comment type="caution">
    <text evidence="1">The sequence shown here is derived from an EMBL/GenBank/DDBJ whole genome shotgun (WGS) entry which is preliminary data.</text>
</comment>
<dbReference type="GO" id="GO:0016874">
    <property type="term" value="F:ligase activity"/>
    <property type="evidence" value="ECO:0007669"/>
    <property type="project" value="UniProtKB-KW"/>
</dbReference>
<accession>A0ABT2J3X7</accession>
<dbReference type="SUPFAM" id="SSF55144">
    <property type="entry name" value="LigT-like"/>
    <property type="match status" value="1"/>
</dbReference>
<gene>
    <name evidence="1" type="ORF">JT362_05430</name>
</gene>
<dbReference type="Gene3D" id="3.90.1140.10">
    <property type="entry name" value="Cyclic phosphodiesterase"/>
    <property type="match status" value="1"/>
</dbReference>
<evidence type="ECO:0000313" key="2">
    <source>
        <dbReference type="Proteomes" id="UP001156441"/>
    </source>
</evidence>
<dbReference type="Pfam" id="PF13563">
    <property type="entry name" value="2_5_RNA_ligase2"/>
    <property type="match status" value="1"/>
</dbReference>
<organism evidence="1 2">
    <name type="scientific">Actinophytocola gossypii</name>
    <dbReference type="NCBI Taxonomy" id="2812003"/>
    <lineage>
        <taxon>Bacteria</taxon>
        <taxon>Bacillati</taxon>
        <taxon>Actinomycetota</taxon>
        <taxon>Actinomycetes</taxon>
        <taxon>Pseudonocardiales</taxon>
        <taxon>Pseudonocardiaceae</taxon>
    </lineage>
</organism>
<reference evidence="1 2" key="1">
    <citation type="submission" date="2021-02" db="EMBL/GenBank/DDBJ databases">
        <title>Actinophytocola xerophila sp. nov., isolated from soil of cotton cropping field.</title>
        <authorList>
            <person name="Huang R."/>
            <person name="Chen X."/>
            <person name="Ge X."/>
            <person name="Liu W."/>
        </authorList>
    </citation>
    <scope>NUCLEOTIDE SEQUENCE [LARGE SCALE GENOMIC DNA]</scope>
    <source>
        <strain evidence="1 2">S1-96</strain>
    </source>
</reference>
<dbReference type="RefSeq" id="WP_260189903.1">
    <property type="nucleotide sequence ID" value="NZ_JAFFZE010000006.1"/>
</dbReference>
<dbReference type="PANTHER" id="PTHR36039">
    <property type="match status" value="1"/>
</dbReference>
<dbReference type="PANTHER" id="PTHR36039:SF2">
    <property type="entry name" value="RNA LIGASE_CYCLIC NUCLEOTIDE PHOSPHODIESTERASE FAMILY PROTEIN"/>
    <property type="match status" value="1"/>
</dbReference>
<dbReference type="EMBL" id="JAFFZE010000006">
    <property type="protein sequence ID" value="MCT2582561.1"/>
    <property type="molecule type" value="Genomic_DNA"/>
</dbReference>
<protein>
    <submittedName>
        <fullName evidence="1">2'-5' RNA ligase family protein</fullName>
    </submittedName>
</protein>
<proteinExistence type="predicted"/>
<sequence>MAQALEFLFDGEADAAVRGLWRELERAGVPSLDTRTHRRHRPHVSFAVAGGIPARTREALADDLRLLSIPSLWLSTLSAFPGPDSVLMLAAVADTELLAVHSAVHDVLAKRVKSPSAYYLPGSWVPHCTLAQGIEPEQVVAGFAALYPVTPIRARVSEVAVVDTHTGEAETLLRLTVPPPRN</sequence>